<evidence type="ECO:0000256" key="1">
    <source>
        <dbReference type="ARBA" id="ARBA00001933"/>
    </source>
</evidence>
<reference evidence="6 7" key="1">
    <citation type="journal article" date="2020" name="Sci. Rep.">
        <title>A novel cyanobacterial geosmin producer, revising GeoA distribution and dispersion patterns in Bacteria.</title>
        <authorList>
            <person name="Churro C."/>
            <person name="Semedo-Aguiar A.P."/>
            <person name="Silva A.D."/>
            <person name="Pereira-Leal J.B."/>
            <person name="Leite R.B."/>
        </authorList>
    </citation>
    <scope>NUCLEOTIDE SEQUENCE [LARGE SCALE GENOMIC DNA]</scope>
    <source>
        <strain evidence="6 7">IPMA8</strain>
    </source>
</reference>
<dbReference type="InterPro" id="IPR000192">
    <property type="entry name" value="Aminotrans_V_dom"/>
</dbReference>
<comment type="caution">
    <text evidence="6">The sequence shown here is derived from an EMBL/GenBank/DDBJ whole genome shotgun (WGS) entry which is preliminary data.</text>
</comment>
<dbReference type="Proteomes" id="UP000702425">
    <property type="component" value="Unassembled WGS sequence"/>
</dbReference>
<dbReference type="EC" id="5.1.1.17" evidence="6"/>
<protein>
    <submittedName>
        <fullName evidence="6">Isopenicillin N epimerase</fullName>
        <ecNumber evidence="6">5.1.1.17</ecNumber>
    </submittedName>
</protein>
<keyword evidence="7" id="KW-1185">Reference proteome</keyword>
<dbReference type="Pfam" id="PF00266">
    <property type="entry name" value="Aminotran_5"/>
    <property type="match status" value="2"/>
</dbReference>
<proteinExistence type="inferred from homology"/>
<keyword evidence="6" id="KW-0413">Isomerase</keyword>
<dbReference type="SUPFAM" id="SSF53383">
    <property type="entry name" value="PLP-dependent transferases"/>
    <property type="match status" value="2"/>
</dbReference>
<name>A0ABX2CZD3_9CYAN</name>
<dbReference type="InterPro" id="IPR015424">
    <property type="entry name" value="PyrdxlP-dep_Trfase"/>
</dbReference>
<evidence type="ECO:0000256" key="4">
    <source>
        <dbReference type="RuleBase" id="RU004504"/>
    </source>
</evidence>
<keyword evidence="2" id="KW-0663">Pyridoxal phosphate</keyword>
<dbReference type="InterPro" id="IPR015421">
    <property type="entry name" value="PyrdxlP-dep_Trfase_major"/>
</dbReference>
<organism evidence="6 7">
    <name type="scientific">Microcoleus asticus IPMA8</name>
    <dbReference type="NCBI Taxonomy" id="2563858"/>
    <lineage>
        <taxon>Bacteria</taxon>
        <taxon>Bacillati</taxon>
        <taxon>Cyanobacteriota</taxon>
        <taxon>Cyanophyceae</taxon>
        <taxon>Oscillatoriophycideae</taxon>
        <taxon>Oscillatoriales</taxon>
        <taxon>Microcoleaceae</taxon>
        <taxon>Microcoleus</taxon>
        <taxon>Microcoleus asticus</taxon>
    </lineage>
</organism>
<evidence type="ECO:0000313" key="7">
    <source>
        <dbReference type="Proteomes" id="UP000702425"/>
    </source>
</evidence>
<accession>A0ABX2CZD3</accession>
<comment type="similarity">
    <text evidence="3">Belongs to the class-V pyridoxal-phosphate-dependent aminotransferase family.</text>
</comment>
<dbReference type="PANTHER" id="PTHR43586">
    <property type="entry name" value="CYSTEINE DESULFURASE"/>
    <property type="match status" value="1"/>
</dbReference>
<dbReference type="GO" id="GO:0045439">
    <property type="term" value="F:isopenicillin-N epimerase activity"/>
    <property type="evidence" value="ECO:0007669"/>
    <property type="project" value="UniProtKB-EC"/>
</dbReference>
<sequence>MTKDNHRQQFPALANKAYFNYGGQGPLPEPALDAIYGAYKRVQLGGPFSGEVGAWVAQEAMLTRRAIASELAVPPETIALTEDVTVGCNIALWGIDWKAGDHLLLSDCEHPGIVASVMELQRRFNIEVSVCPLAATLNEGDPVAVIADSLQPNTRLLVISHILWNTGQVLPLAEIVKVCHEPPLTPPCQGGRQKDLSLIQGDGQEDLSLIQGGGREELPAKNHKVRVLVDAAQSVGVLPLTLIESGVDFYAFTGHKWWCGPEGLGGLYVSTEALADLHPVFIGWRGIVTDANAKVLGWKPGSQRYEIATSAYPLYAGLRSAIALQHEWGTIEERYAEICRLSKYLWERLSELPDVECLRKSAPEAGLVSFRLTNGMPHKKLVDLLEKQGIMVRTILSPDCVRACVHYFTTEAEIDTLVGAIAIA</sequence>
<dbReference type="PANTHER" id="PTHR43586:SF4">
    <property type="entry name" value="ISOPENICILLIN N EPIMERASE"/>
    <property type="match status" value="1"/>
</dbReference>
<dbReference type="Gene3D" id="3.40.640.10">
    <property type="entry name" value="Type I PLP-dependent aspartate aminotransferase-like (Major domain)"/>
    <property type="match status" value="1"/>
</dbReference>
<dbReference type="Gene3D" id="3.90.1150.10">
    <property type="entry name" value="Aspartate Aminotransferase, domain 1"/>
    <property type="match status" value="2"/>
</dbReference>
<dbReference type="RefSeq" id="WP_172189410.1">
    <property type="nucleotide sequence ID" value="NZ_CAWPPK010000278.1"/>
</dbReference>
<dbReference type="InterPro" id="IPR020578">
    <property type="entry name" value="Aminotrans_V_PyrdxlP_BS"/>
</dbReference>
<feature type="domain" description="Aminotransferase class V" evidence="5">
    <location>
        <begin position="51"/>
        <end position="181"/>
    </location>
</feature>
<feature type="domain" description="Aminotransferase class V" evidence="5">
    <location>
        <begin position="220"/>
        <end position="408"/>
    </location>
</feature>
<dbReference type="PROSITE" id="PS00595">
    <property type="entry name" value="AA_TRANSFER_CLASS_5"/>
    <property type="match status" value="1"/>
</dbReference>
<evidence type="ECO:0000259" key="5">
    <source>
        <dbReference type="Pfam" id="PF00266"/>
    </source>
</evidence>
<dbReference type="InterPro" id="IPR015422">
    <property type="entry name" value="PyrdxlP-dep_Trfase_small"/>
</dbReference>
<evidence type="ECO:0000256" key="2">
    <source>
        <dbReference type="ARBA" id="ARBA00022898"/>
    </source>
</evidence>
<comment type="cofactor">
    <cofactor evidence="1 4">
        <name>pyridoxal 5'-phosphate</name>
        <dbReference type="ChEBI" id="CHEBI:597326"/>
    </cofactor>
</comment>
<evidence type="ECO:0000256" key="3">
    <source>
        <dbReference type="RuleBase" id="RU004075"/>
    </source>
</evidence>
<gene>
    <name evidence="6" type="primary">cefD_2</name>
    <name evidence="6" type="ORF">E5S67_03494</name>
</gene>
<dbReference type="EMBL" id="SRRZ01000063">
    <property type="protein sequence ID" value="NQE35759.1"/>
    <property type="molecule type" value="Genomic_DNA"/>
</dbReference>
<evidence type="ECO:0000313" key="6">
    <source>
        <dbReference type="EMBL" id="NQE35759.1"/>
    </source>
</evidence>